<accession>A0A7E4ZYV6</accession>
<dbReference type="Proteomes" id="UP000492821">
    <property type="component" value="Unassembled WGS sequence"/>
</dbReference>
<keyword evidence="3" id="KW-1185">Reference proteome</keyword>
<name>A0A7E4ZYV6_PANRE</name>
<protein>
    <submittedName>
        <fullName evidence="4">Lipoprotein</fullName>
    </submittedName>
</protein>
<evidence type="ECO:0000256" key="1">
    <source>
        <dbReference type="SAM" id="MobiDB-lite"/>
    </source>
</evidence>
<keyword evidence="2" id="KW-0732">Signal</keyword>
<reference evidence="3" key="1">
    <citation type="journal article" date="2013" name="Genetics">
        <title>The draft genome and transcriptome of Panagrellus redivivus are shaped by the harsh demands of a free-living lifestyle.</title>
        <authorList>
            <person name="Srinivasan J."/>
            <person name="Dillman A.R."/>
            <person name="Macchietto M.G."/>
            <person name="Heikkinen L."/>
            <person name="Lakso M."/>
            <person name="Fracchia K.M."/>
            <person name="Antoshechkin I."/>
            <person name="Mortazavi A."/>
            <person name="Wong G."/>
            <person name="Sternberg P.W."/>
        </authorList>
    </citation>
    <scope>NUCLEOTIDE SEQUENCE [LARGE SCALE GENOMIC DNA]</scope>
    <source>
        <strain evidence="3">MT8872</strain>
    </source>
</reference>
<evidence type="ECO:0000256" key="2">
    <source>
        <dbReference type="SAM" id="SignalP"/>
    </source>
</evidence>
<organism evidence="3 4">
    <name type="scientific">Panagrellus redivivus</name>
    <name type="common">Microworm</name>
    <dbReference type="NCBI Taxonomy" id="6233"/>
    <lineage>
        <taxon>Eukaryota</taxon>
        <taxon>Metazoa</taxon>
        <taxon>Ecdysozoa</taxon>
        <taxon>Nematoda</taxon>
        <taxon>Chromadorea</taxon>
        <taxon>Rhabditida</taxon>
        <taxon>Tylenchina</taxon>
        <taxon>Panagrolaimomorpha</taxon>
        <taxon>Panagrolaimoidea</taxon>
        <taxon>Panagrolaimidae</taxon>
        <taxon>Panagrellus</taxon>
    </lineage>
</organism>
<feature type="region of interest" description="Disordered" evidence="1">
    <location>
        <begin position="18"/>
        <end position="176"/>
    </location>
</feature>
<feature type="compositionally biased region" description="Basic and acidic residues" evidence="1">
    <location>
        <begin position="45"/>
        <end position="80"/>
    </location>
</feature>
<feature type="signal peptide" evidence="2">
    <location>
        <begin position="1"/>
        <end position="18"/>
    </location>
</feature>
<proteinExistence type="predicted"/>
<reference evidence="4" key="2">
    <citation type="submission" date="2020-10" db="UniProtKB">
        <authorList>
            <consortium name="WormBaseParasite"/>
        </authorList>
    </citation>
    <scope>IDENTIFICATION</scope>
</reference>
<sequence>MLALSQVWLAIYLLPGCGKKKKEETKPPPKYKMSDPAATSPANRTDPKDVKSTDDKKGKSGDNKASSEDKKGTDPKKDGAAKPPAGDKIGAPVEKAPAKDAIIPALNKDHLVPQVKDAQQTVRPGGGGGDKDKVVSNPIVSAVTEQFPTVAEPPKPQEMQLDKTQGSEHTDKTQKD</sequence>
<dbReference type="AlphaFoldDB" id="A0A7E4ZYV6"/>
<feature type="compositionally biased region" description="Basic and acidic residues" evidence="1">
    <location>
        <begin position="165"/>
        <end position="176"/>
    </location>
</feature>
<dbReference type="WBParaSite" id="Pan_g4264.t1">
    <property type="protein sequence ID" value="Pan_g4264.t1"/>
    <property type="gene ID" value="Pan_g4264"/>
</dbReference>
<evidence type="ECO:0000313" key="4">
    <source>
        <dbReference type="WBParaSite" id="Pan_g4264.t1"/>
    </source>
</evidence>
<evidence type="ECO:0000313" key="3">
    <source>
        <dbReference type="Proteomes" id="UP000492821"/>
    </source>
</evidence>
<feature type="chain" id="PRO_5028968336" evidence="2">
    <location>
        <begin position="19"/>
        <end position="176"/>
    </location>
</feature>